<dbReference type="Pfam" id="PF09335">
    <property type="entry name" value="VTT_dom"/>
    <property type="match status" value="1"/>
</dbReference>
<evidence type="ECO:0000313" key="5">
    <source>
        <dbReference type="Proteomes" id="UP000677265"/>
    </source>
</evidence>
<dbReference type="GO" id="GO:0005886">
    <property type="term" value="C:plasma membrane"/>
    <property type="evidence" value="ECO:0007669"/>
    <property type="project" value="TreeGrafter"/>
</dbReference>
<dbReference type="RefSeq" id="WP_241114080.1">
    <property type="nucleotide sequence ID" value="NZ_JAGYPE020000069.1"/>
</dbReference>
<comment type="caution">
    <text evidence="4">The sequence shown here is derived from an EMBL/GenBank/DDBJ whole genome shotgun (WGS) entry which is preliminary data.</text>
</comment>
<proteinExistence type="inferred from homology"/>
<evidence type="ECO:0000256" key="1">
    <source>
        <dbReference type="ARBA" id="ARBA00010792"/>
    </source>
</evidence>
<evidence type="ECO:0000256" key="2">
    <source>
        <dbReference type="SAM" id="Phobius"/>
    </source>
</evidence>
<evidence type="ECO:0000259" key="3">
    <source>
        <dbReference type="Pfam" id="PF09335"/>
    </source>
</evidence>
<keyword evidence="2" id="KW-0472">Membrane</keyword>
<sequence>MEHHIDHLLMHYGYFGIIIALIGGIIGLPIPDEVLLTYLGYNIYEGKMVYFNSLVCAFVGAAGGISLSYLIGYKFGLPLLLKYGPKIHITETKINRTRRLFEKFGPPLLLVGYFIPGIRHLVAYVAAINRYPFKKFTVYAYSGALLWTFTFITLGKKLGQDWILVERYLSKYSIYIILLALILCVVFYFYWRKRGMVGKV</sequence>
<feature type="transmembrane region" description="Helical" evidence="2">
    <location>
        <begin position="136"/>
        <end position="154"/>
    </location>
</feature>
<keyword evidence="2" id="KW-0812">Transmembrane</keyword>
<name>A0A9J6N163_9BACI</name>
<organism evidence="4 5">
    <name type="scientific">Neobacillus citreus</name>
    <dbReference type="NCBI Taxonomy" id="2833578"/>
    <lineage>
        <taxon>Bacteria</taxon>
        <taxon>Bacillati</taxon>
        <taxon>Bacillota</taxon>
        <taxon>Bacilli</taxon>
        <taxon>Bacillales</taxon>
        <taxon>Bacillaceae</taxon>
        <taxon>Neobacillus</taxon>
    </lineage>
</organism>
<gene>
    <name evidence="4" type="ORF">KHB02_025250</name>
</gene>
<feature type="transmembrane region" description="Helical" evidence="2">
    <location>
        <begin position="174"/>
        <end position="191"/>
    </location>
</feature>
<reference evidence="4 5" key="1">
    <citation type="submission" date="2022-03" db="EMBL/GenBank/DDBJ databases">
        <title>Novel Bacillus species.</title>
        <authorList>
            <person name="Liu G."/>
        </authorList>
    </citation>
    <scope>NUCLEOTIDE SEQUENCE [LARGE SCALE GENOMIC DNA]</scope>
    <source>
        <strain evidence="4 5">FJAT-50051</strain>
    </source>
</reference>
<feature type="transmembrane region" description="Helical" evidence="2">
    <location>
        <begin position="12"/>
        <end position="30"/>
    </location>
</feature>
<comment type="similarity">
    <text evidence="1">Belongs to the DedA family.</text>
</comment>
<dbReference type="AlphaFoldDB" id="A0A9J6N163"/>
<feature type="domain" description="VTT" evidence="3">
    <location>
        <begin position="30"/>
        <end position="156"/>
    </location>
</feature>
<accession>A0A9J6N163</accession>
<dbReference type="InterPro" id="IPR051311">
    <property type="entry name" value="DedA_domain"/>
</dbReference>
<dbReference type="InterPro" id="IPR032816">
    <property type="entry name" value="VTT_dom"/>
</dbReference>
<dbReference type="EMBL" id="JAGYPE020000069">
    <property type="protein sequence ID" value="MCH6268839.1"/>
    <property type="molecule type" value="Genomic_DNA"/>
</dbReference>
<keyword evidence="2" id="KW-1133">Transmembrane helix</keyword>
<feature type="transmembrane region" description="Helical" evidence="2">
    <location>
        <begin position="50"/>
        <end position="72"/>
    </location>
</feature>
<evidence type="ECO:0000313" key="4">
    <source>
        <dbReference type="EMBL" id="MCH6268839.1"/>
    </source>
</evidence>
<dbReference type="PANTHER" id="PTHR42709">
    <property type="entry name" value="ALKALINE PHOSPHATASE LIKE PROTEIN"/>
    <property type="match status" value="1"/>
</dbReference>
<protein>
    <submittedName>
        <fullName evidence="4">DedA family protein</fullName>
    </submittedName>
</protein>
<dbReference type="Proteomes" id="UP000677265">
    <property type="component" value="Unassembled WGS sequence"/>
</dbReference>
<dbReference type="PANTHER" id="PTHR42709:SF9">
    <property type="entry name" value="ALKALINE PHOSPHATASE LIKE PROTEIN"/>
    <property type="match status" value="1"/>
</dbReference>
<keyword evidence="5" id="KW-1185">Reference proteome</keyword>